<dbReference type="InterPro" id="IPR022695">
    <property type="entry name" value="Histidinol_DH_monofunct"/>
</dbReference>
<feature type="binding site" evidence="8 13">
    <location>
        <position position="406"/>
    </location>
    <ligand>
        <name>Zn(2+)</name>
        <dbReference type="ChEBI" id="CHEBI:29105"/>
    </ligand>
</feature>
<keyword evidence="5 8" id="KW-0862">Zinc</keyword>
<feature type="binding site" evidence="8 11">
    <location>
        <position position="200"/>
    </location>
    <ligand>
        <name>NAD(+)</name>
        <dbReference type="ChEBI" id="CHEBI:57540"/>
    </ligand>
</feature>
<gene>
    <name evidence="8" type="primary">hisD</name>
    <name evidence="16" type="ORF">H3963_02270</name>
</gene>
<feature type="binding site" evidence="8 12">
    <location>
        <position position="245"/>
    </location>
    <ligand>
        <name>substrate</name>
    </ligand>
</feature>
<comment type="cofactor">
    <cofactor evidence="8 13">
        <name>Zn(2+)</name>
        <dbReference type="ChEBI" id="CHEBI:29105"/>
    </cofactor>
    <text evidence="8 13">Binds 1 zinc ion per subunit.</text>
</comment>
<dbReference type="NCBIfam" id="NF010343">
    <property type="entry name" value="PRK13770.1"/>
    <property type="match status" value="1"/>
</dbReference>
<evidence type="ECO:0000313" key="16">
    <source>
        <dbReference type="EMBL" id="MBF2229284.1"/>
    </source>
</evidence>
<dbReference type="InterPro" id="IPR001692">
    <property type="entry name" value="Histidinol_DH_CS"/>
</dbReference>
<evidence type="ECO:0000256" key="13">
    <source>
        <dbReference type="PIRSR" id="PIRSR000099-4"/>
    </source>
</evidence>
<dbReference type="RefSeq" id="WP_002470285.1">
    <property type="nucleotide sequence ID" value="NZ_CAJPVF010000060.1"/>
</dbReference>
<evidence type="ECO:0000313" key="17">
    <source>
        <dbReference type="Proteomes" id="UP000648077"/>
    </source>
</evidence>
<dbReference type="Gene3D" id="3.40.50.1980">
    <property type="entry name" value="Nitrogenase molybdenum iron protein domain"/>
    <property type="match status" value="2"/>
</dbReference>
<name>A0A4Y7VPG4_STAEP</name>
<dbReference type="PIRSF" id="PIRSF000099">
    <property type="entry name" value="Histidinol_dh"/>
    <property type="match status" value="1"/>
</dbReference>
<keyword evidence="6 8" id="KW-0560">Oxidoreductase</keyword>
<dbReference type="AlphaFoldDB" id="A0A4Y7VPG4"/>
<reference evidence="16" key="1">
    <citation type="submission" date="2020-08" db="EMBL/GenBank/DDBJ databases">
        <title>Changes in the skin microbiome associated with squamous cell carcinoma in transplant recipients.</title>
        <authorList>
            <person name="Zaugg J."/>
            <person name="Krueger A."/>
            <person name="Lachner N."/>
        </authorList>
    </citation>
    <scope>NUCLEOTIDE SEQUENCE</scope>
    <source>
        <strain evidence="16">R5988</strain>
    </source>
</reference>
<dbReference type="GO" id="GO:0004399">
    <property type="term" value="F:histidinol dehydrogenase activity"/>
    <property type="evidence" value="ECO:0007669"/>
    <property type="project" value="UniProtKB-UniRule"/>
</dbReference>
<feature type="binding site" evidence="8 11">
    <location>
        <position position="116"/>
    </location>
    <ligand>
        <name>NAD(+)</name>
        <dbReference type="ChEBI" id="CHEBI:57540"/>
    </ligand>
</feature>
<evidence type="ECO:0000256" key="4">
    <source>
        <dbReference type="ARBA" id="ARBA00022723"/>
    </source>
</evidence>
<dbReference type="SMR" id="A0A4Y7VPG4"/>
<evidence type="ECO:0000256" key="9">
    <source>
        <dbReference type="PIRNR" id="PIRNR000099"/>
    </source>
</evidence>
<dbReference type="SUPFAM" id="SSF53720">
    <property type="entry name" value="ALDH-like"/>
    <property type="match status" value="1"/>
</dbReference>
<evidence type="ECO:0000256" key="15">
    <source>
        <dbReference type="SAM" id="Coils"/>
    </source>
</evidence>
<evidence type="ECO:0000256" key="14">
    <source>
        <dbReference type="RuleBase" id="RU004175"/>
    </source>
</evidence>
<comment type="pathway">
    <text evidence="8">Amino-acid biosynthesis; L-histidine biosynthesis; L-histidine from 5-phospho-alpha-D-ribose 1-diphosphate: step 9/9.</text>
</comment>
<feature type="binding site" evidence="8 12">
    <location>
        <position position="347"/>
    </location>
    <ligand>
        <name>substrate</name>
    </ligand>
</feature>
<evidence type="ECO:0000256" key="7">
    <source>
        <dbReference type="ARBA" id="ARBA00049489"/>
    </source>
</evidence>
<dbReference type="PROSITE" id="PS00611">
    <property type="entry name" value="HISOL_DEHYDROGENASE"/>
    <property type="match status" value="1"/>
</dbReference>
<dbReference type="PANTHER" id="PTHR21256:SF2">
    <property type="entry name" value="HISTIDINE BIOSYNTHESIS TRIFUNCTIONAL PROTEIN"/>
    <property type="match status" value="1"/>
</dbReference>
<dbReference type="FunFam" id="3.40.50.1980:FF:000001">
    <property type="entry name" value="Histidinol dehydrogenase"/>
    <property type="match status" value="1"/>
</dbReference>
<dbReference type="Proteomes" id="UP000648077">
    <property type="component" value="Unassembled WGS sequence"/>
</dbReference>
<dbReference type="FunFam" id="3.40.50.1980:FF:000026">
    <property type="entry name" value="Histidinol dehydrogenase"/>
    <property type="match status" value="1"/>
</dbReference>
<evidence type="ECO:0000256" key="1">
    <source>
        <dbReference type="ARBA" id="ARBA00003850"/>
    </source>
</evidence>
<feature type="binding site" evidence="8 12">
    <location>
        <position position="314"/>
    </location>
    <ligand>
        <name>substrate</name>
    </ligand>
</feature>
<feature type="binding site" evidence="8 13">
    <location>
        <position position="347"/>
    </location>
    <ligand>
        <name>Zn(2+)</name>
        <dbReference type="ChEBI" id="CHEBI:29105"/>
    </ligand>
</feature>
<keyword evidence="8" id="KW-0368">Histidine biosynthesis</keyword>
<feature type="active site" description="Proton acceptor" evidence="8 10">
    <location>
        <position position="313"/>
    </location>
</feature>
<dbReference type="GO" id="GO:0000105">
    <property type="term" value="P:L-histidine biosynthetic process"/>
    <property type="evidence" value="ECO:0007669"/>
    <property type="project" value="UniProtKB-UniRule"/>
</dbReference>
<dbReference type="PANTHER" id="PTHR21256">
    <property type="entry name" value="HISTIDINOL DEHYDROGENASE HDH"/>
    <property type="match status" value="1"/>
</dbReference>
<accession>A0A4Y7VPG4</accession>
<feature type="binding site" evidence="8 13">
    <location>
        <position position="245"/>
    </location>
    <ligand>
        <name>Zn(2+)</name>
        <dbReference type="ChEBI" id="CHEBI:29105"/>
    </ligand>
</feature>
<dbReference type="Pfam" id="PF00815">
    <property type="entry name" value="Histidinol_dh"/>
    <property type="match status" value="1"/>
</dbReference>
<dbReference type="NCBIfam" id="TIGR00069">
    <property type="entry name" value="hisD"/>
    <property type="match status" value="1"/>
</dbReference>
<evidence type="ECO:0000256" key="8">
    <source>
        <dbReference type="HAMAP-Rule" id="MF_01024"/>
    </source>
</evidence>
<feature type="binding site" evidence="8 12">
    <location>
        <position position="401"/>
    </location>
    <ligand>
        <name>substrate</name>
    </ligand>
</feature>
<keyword evidence="15" id="KW-0175">Coiled coil</keyword>
<feature type="active site" description="Proton acceptor" evidence="8 10">
    <location>
        <position position="314"/>
    </location>
</feature>
<comment type="similarity">
    <text evidence="2 8 9 14">Belongs to the histidinol dehydrogenase family.</text>
</comment>
<evidence type="ECO:0000256" key="12">
    <source>
        <dbReference type="PIRSR" id="PIRSR000099-3"/>
    </source>
</evidence>
<dbReference type="GO" id="GO:0008270">
    <property type="term" value="F:zinc ion binding"/>
    <property type="evidence" value="ECO:0007669"/>
    <property type="project" value="UniProtKB-UniRule"/>
</dbReference>
<evidence type="ECO:0000256" key="5">
    <source>
        <dbReference type="ARBA" id="ARBA00022833"/>
    </source>
</evidence>
<protein>
    <recommendedName>
        <fullName evidence="3 8">Histidinol dehydrogenase</fullName>
        <shortName evidence="8">HDH</shortName>
        <ecNumber evidence="3 8">1.1.1.23</ecNumber>
    </recommendedName>
</protein>
<dbReference type="EC" id="1.1.1.23" evidence="3 8"/>
<feature type="binding site" evidence="8 13">
    <location>
        <position position="248"/>
    </location>
    <ligand>
        <name>Zn(2+)</name>
        <dbReference type="ChEBI" id="CHEBI:29105"/>
    </ligand>
</feature>
<evidence type="ECO:0000256" key="2">
    <source>
        <dbReference type="ARBA" id="ARBA00010178"/>
    </source>
</evidence>
<dbReference type="OrthoDB" id="9805269at2"/>
<dbReference type="CDD" id="cd06572">
    <property type="entry name" value="Histidinol_dh"/>
    <property type="match status" value="1"/>
</dbReference>
<organism evidence="16 17">
    <name type="scientific">Staphylococcus epidermidis</name>
    <dbReference type="NCBI Taxonomy" id="1282"/>
    <lineage>
        <taxon>Bacteria</taxon>
        <taxon>Bacillati</taxon>
        <taxon>Bacillota</taxon>
        <taxon>Bacilli</taxon>
        <taxon>Bacillales</taxon>
        <taxon>Staphylococcaceae</taxon>
        <taxon>Staphylococcus</taxon>
    </lineage>
</organism>
<evidence type="ECO:0000256" key="11">
    <source>
        <dbReference type="PIRSR" id="PIRSR000099-2"/>
    </source>
</evidence>
<feature type="binding site" evidence="8 11">
    <location>
        <position position="177"/>
    </location>
    <ligand>
        <name>NAD(+)</name>
        <dbReference type="ChEBI" id="CHEBI:57540"/>
    </ligand>
</feature>
<evidence type="ECO:0000256" key="10">
    <source>
        <dbReference type="PIRSR" id="PIRSR000099-1"/>
    </source>
</evidence>
<evidence type="ECO:0000256" key="6">
    <source>
        <dbReference type="ARBA" id="ARBA00023002"/>
    </source>
</evidence>
<keyword evidence="4 8" id="KW-0479">Metal-binding</keyword>
<dbReference type="EMBL" id="JACGQI010000002">
    <property type="protein sequence ID" value="MBF2229284.1"/>
    <property type="molecule type" value="Genomic_DNA"/>
</dbReference>
<feature type="binding site" evidence="8 12">
    <location>
        <position position="223"/>
    </location>
    <ligand>
        <name>substrate</name>
    </ligand>
</feature>
<dbReference type="GO" id="GO:0005829">
    <property type="term" value="C:cytosol"/>
    <property type="evidence" value="ECO:0007669"/>
    <property type="project" value="TreeGrafter"/>
</dbReference>
<dbReference type="Gene3D" id="1.20.5.1300">
    <property type="match status" value="1"/>
</dbReference>
<dbReference type="InterPro" id="IPR012131">
    <property type="entry name" value="Hstdl_DH"/>
</dbReference>
<comment type="catalytic activity">
    <reaction evidence="7 8">
        <text>L-histidinol + 2 NAD(+) + H2O = L-histidine + 2 NADH + 3 H(+)</text>
        <dbReference type="Rhea" id="RHEA:20641"/>
        <dbReference type="ChEBI" id="CHEBI:15377"/>
        <dbReference type="ChEBI" id="CHEBI:15378"/>
        <dbReference type="ChEBI" id="CHEBI:57540"/>
        <dbReference type="ChEBI" id="CHEBI:57595"/>
        <dbReference type="ChEBI" id="CHEBI:57699"/>
        <dbReference type="ChEBI" id="CHEBI:57945"/>
        <dbReference type="EC" id="1.1.1.23"/>
    </reaction>
</comment>
<dbReference type="HAMAP" id="MF_01024">
    <property type="entry name" value="HisD"/>
    <property type="match status" value="1"/>
</dbReference>
<comment type="function">
    <text evidence="1 8">Catalyzes the sequential NAD-dependent oxidations of L-histidinol to L-histidinaldehyde and then to L-histidine.</text>
</comment>
<sequence>MLSAQQFLKEFNNVESLDESLYEIVSQICEEVKLQGDKALKNYNLQFDQVETEKLELEQSQLKNAYDMLDNETRDALEQSYQRIKVYQENIKVKQESSQQTECYERYHPIERVGIYVPGGKASYPSTVLMTATLAQVAGVNEITVVTPPQNSGICQEVLAACYITGVHHVYQVGGAQSIAALTYGTETIKKVDKIVGPGNQYVAYAKKFVFGQVGIDQIAGPTEIALIIDESADLDAIAYDVFAQAEHDEMACTYVISENEKVLNQLNTIIQEKLQYVERQDIISQSIANHHYLILAQDTEEACLIMNTIAPEHASIQTRAPEMYIDKVKYVGALFLGHFSPEVIGDYVAGPSHVLPTNQTARFTNGLSVNDFMTRHSVIHLSQKTFNEVAESAEHIAHIESLFNHEKSIHVRR</sequence>
<proteinExistence type="inferred from homology"/>
<feature type="binding site" evidence="8 12">
    <location>
        <position position="406"/>
    </location>
    <ligand>
        <name>substrate</name>
    </ligand>
</feature>
<keyword evidence="8" id="KW-0028">Amino-acid biosynthesis</keyword>
<dbReference type="GO" id="GO:0051287">
    <property type="term" value="F:NAD binding"/>
    <property type="evidence" value="ECO:0007669"/>
    <property type="project" value="InterPro"/>
</dbReference>
<keyword evidence="8 11" id="KW-0520">NAD</keyword>
<comment type="caution">
    <text evidence="16">The sequence shown here is derived from an EMBL/GenBank/DDBJ whole genome shotgun (WGS) entry which is preliminary data.</text>
</comment>
<feature type="binding site" evidence="8 12">
    <location>
        <position position="248"/>
    </location>
    <ligand>
        <name>substrate</name>
    </ligand>
</feature>
<dbReference type="InterPro" id="IPR016161">
    <property type="entry name" value="Ald_DH/histidinol_DH"/>
</dbReference>
<evidence type="ECO:0000256" key="3">
    <source>
        <dbReference type="ARBA" id="ARBA00012965"/>
    </source>
</evidence>
<dbReference type="PRINTS" id="PR00083">
    <property type="entry name" value="HOLDHDRGNASE"/>
</dbReference>
<feature type="coiled-coil region" evidence="15">
    <location>
        <begin position="40"/>
        <end position="72"/>
    </location>
</feature>